<accession>A0ABD5WFB1</accession>
<evidence type="ECO:0000256" key="2">
    <source>
        <dbReference type="ARBA" id="ARBA00022670"/>
    </source>
</evidence>
<dbReference type="PANTHER" id="PTHR43806">
    <property type="entry name" value="PEPTIDASE S8"/>
    <property type="match status" value="1"/>
</dbReference>
<protein>
    <submittedName>
        <fullName evidence="7">S8 family serine peptidase</fullName>
    </submittedName>
</protein>
<evidence type="ECO:0000313" key="8">
    <source>
        <dbReference type="Proteomes" id="UP001596461"/>
    </source>
</evidence>
<dbReference type="PANTHER" id="PTHR43806:SF11">
    <property type="entry name" value="CEREVISIN-RELATED"/>
    <property type="match status" value="1"/>
</dbReference>
<gene>
    <name evidence="7" type="ORF">ACFQL9_13450</name>
</gene>
<keyword evidence="4 5" id="KW-0720">Serine protease</keyword>
<dbReference type="EMBL" id="JBHTAH010000012">
    <property type="protein sequence ID" value="MFC7070654.1"/>
    <property type="molecule type" value="Genomic_DNA"/>
</dbReference>
<dbReference type="GO" id="GO:0004252">
    <property type="term" value="F:serine-type endopeptidase activity"/>
    <property type="evidence" value="ECO:0007669"/>
    <property type="project" value="UniProtKB-UniRule"/>
</dbReference>
<feature type="active site" description="Charge relay system" evidence="5">
    <location>
        <position position="38"/>
    </location>
</feature>
<dbReference type="AlphaFoldDB" id="A0ABD5WFB1"/>
<evidence type="ECO:0000259" key="6">
    <source>
        <dbReference type="Pfam" id="PF00082"/>
    </source>
</evidence>
<proteinExistence type="inferred from homology"/>
<dbReference type="RefSeq" id="WP_390210936.1">
    <property type="nucleotide sequence ID" value="NZ_JBHTAH010000012.1"/>
</dbReference>
<dbReference type="GO" id="GO:0006508">
    <property type="term" value="P:proteolysis"/>
    <property type="evidence" value="ECO:0007669"/>
    <property type="project" value="UniProtKB-KW"/>
</dbReference>
<reference evidence="7 8" key="1">
    <citation type="journal article" date="2019" name="Int. J. Syst. Evol. Microbiol.">
        <title>The Global Catalogue of Microorganisms (GCM) 10K type strain sequencing project: providing services to taxonomists for standard genome sequencing and annotation.</title>
        <authorList>
            <consortium name="The Broad Institute Genomics Platform"/>
            <consortium name="The Broad Institute Genome Sequencing Center for Infectious Disease"/>
            <person name="Wu L."/>
            <person name="Ma J."/>
        </authorList>
    </citation>
    <scope>NUCLEOTIDE SEQUENCE [LARGE SCALE GENOMIC DNA]</scope>
    <source>
        <strain evidence="7 8">DT31</strain>
    </source>
</reference>
<comment type="similarity">
    <text evidence="1 5">Belongs to the peptidase S8 family.</text>
</comment>
<dbReference type="PRINTS" id="PR00723">
    <property type="entry name" value="SUBTILISIN"/>
</dbReference>
<evidence type="ECO:0000256" key="5">
    <source>
        <dbReference type="PROSITE-ProRule" id="PRU01240"/>
    </source>
</evidence>
<comment type="caution">
    <text evidence="7">The sequence shown here is derived from an EMBL/GenBank/DDBJ whole genome shotgun (WGS) entry which is preliminary data.</text>
</comment>
<keyword evidence="8" id="KW-1185">Reference proteome</keyword>
<keyword evidence="2 5" id="KW-0645">Protease</keyword>
<evidence type="ECO:0000313" key="7">
    <source>
        <dbReference type="EMBL" id="MFC7070654.1"/>
    </source>
</evidence>
<keyword evidence="3 5" id="KW-0378">Hydrolase</keyword>
<sequence length="286" mass="29887">MTEPDDPLFYAQYVPQLLGVPAVWEIEPDRTPNLGLVDTPALTTHPELDSVRHLGDGDPTPPTDHGTELAGLMVAERDNQDGIAGLCDGSLAISPLESPTPEATQLADAIRGLTADGCDVICLPYRGPRTTALTAAIEAATEDDCLIVAAAGNGPTTFADHAGAHEDVLCVGAVTRSLSPAPFSKLGGVDVFAPGVDVLAPTTGANDYEMVSGTSHASAIVAGIAGIVASRTRLTGTRLKRHLETTAAELPVRRQLQRGHTPEPLNVVQPIVEDIPARARPTEQPR</sequence>
<dbReference type="InterPro" id="IPR050131">
    <property type="entry name" value="Peptidase_S8_subtilisin-like"/>
</dbReference>
<dbReference type="InterPro" id="IPR015500">
    <property type="entry name" value="Peptidase_S8_subtilisin-rel"/>
</dbReference>
<organism evidence="7 8">
    <name type="scientific">Halobaculum lipolyticum</name>
    <dbReference type="NCBI Taxonomy" id="3032001"/>
    <lineage>
        <taxon>Archaea</taxon>
        <taxon>Methanobacteriati</taxon>
        <taxon>Methanobacteriota</taxon>
        <taxon>Stenosarchaea group</taxon>
        <taxon>Halobacteria</taxon>
        <taxon>Halobacteriales</taxon>
        <taxon>Haloferacaceae</taxon>
        <taxon>Halobaculum</taxon>
    </lineage>
</organism>
<dbReference type="PROSITE" id="PS51892">
    <property type="entry name" value="SUBTILASE"/>
    <property type="match status" value="1"/>
</dbReference>
<dbReference type="InterPro" id="IPR036852">
    <property type="entry name" value="Peptidase_S8/S53_dom_sf"/>
</dbReference>
<evidence type="ECO:0000256" key="4">
    <source>
        <dbReference type="ARBA" id="ARBA00022825"/>
    </source>
</evidence>
<evidence type="ECO:0000256" key="3">
    <source>
        <dbReference type="ARBA" id="ARBA00022801"/>
    </source>
</evidence>
<dbReference type="SUPFAM" id="SSF52743">
    <property type="entry name" value="Subtilisin-like"/>
    <property type="match status" value="1"/>
</dbReference>
<name>A0ABD5WFB1_9EURY</name>
<feature type="active site" description="Charge relay system" evidence="5">
    <location>
        <position position="215"/>
    </location>
</feature>
<evidence type="ECO:0000256" key="1">
    <source>
        <dbReference type="ARBA" id="ARBA00011073"/>
    </source>
</evidence>
<dbReference type="InterPro" id="IPR000209">
    <property type="entry name" value="Peptidase_S8/S53_dom"/>
</dbReference>
<dbReference type="Proteomes" id="UP001596461">
    <property type="component" value="Unassembled WGS sequence"/>
</dbReference>
<feature type="active site" description="Charge relay system" evidence="5">
    <location>
        <position position="65"/>
    </location>
</feature>
<dbReference type="Pfam" id="PF00082">
    <property type="entry name" value="Peptidase_S8"/>
    <property type="match status" value="1"/>
</dbReference>
<feature type="domain" description="Peptidase S8/S53" evidence="6">
    <location>
        <begin position="34"/>
        <end position="250"/>
    </location>
</feature>
<dbReference type="Gene3D" id="3.40.50.200">
    <property type="entry name" value="Peptidase S8/S53 domain"/>
    <property type="match status" value="1"/>
</dbReference>